<protein>
    <submittedName>
        <fullName evidence="2">S4A5 electrogenic sodium bicarbonate cotransporter 4</fullName>
    </submittedName>
</protein>
<feature type="region of interest" description="Disordered" evidence="1">
    <location>
        <begin position="94"/>
        <end position="127"/>
    </location>
</feature>
<evidence type="ECO:0000256" key="1">
    <source>
        <dbReference type="SAM" id="MobiDB-lite"/>
    </source>
</evidence>
<accession>A0A7C8FMF8</accession>
<organism evidence="2 3">
    <name type="scientific">Adlercreutzia muris</name>
    <dbReference type="NCBI Taxonomy" id="1796610"/>
    <lineage>
        <taxon>Bacteria</taxon>
        <taxon>Bacillati</taxon>
        <taxon>Actinomycetota</taxon>
        <taxon>Coriobacteriia</taxon>
        <taxon>Eggerthellales</taxon>
        <taxon>Eggerthellaceae</taxon>
        <taxon>Adlercreutzia</taxon>
    </lineage>
</organism>
<keyword evidence="3" id="KW-1185">Reference proteome</keyword>
<reference evidence="2 3" key="1">
    <citation type="submission" date="2019-09" db="EMBL/GenBank/DDBJ databases">
        <title>Whole genome shotgun sequencing (WGS) of Ellagibacter isourolithinifaciens DSM 104140(T) and Adlercreutzia muris DSM 29508(T).</title>
        <authorList>
            <person name="Stoll D.A."/>
            <person name="Danylec N."/>
            <person name="Huch M."/>
        </authorList>
    </citation>
    <scope>NUCLEOTIDE SEQUENCE [LARGE SCALE GENOMIC DNA]</scope>
    <source>
        <strain evidence="2 3">DSM 29508</strain>
    </source>
</reference>
<evidence type="ECO:0000313" key="2">
    <source>
        <dbReference type="EMBL" id="KAB1651234.1"/>
    </source>
</evidence>
<evidence type="ECO:0000313" key="3">
    <source>
        <dbReference type="Proteomes" id="UP000479639"/>
    </source>
</evidence>
<dbReference type="EMBL" id="WAJS01000004">
    <property type="protein sequence ID" value="KAB1651234.1"/>
    <property type="molecule type" value="Genomic_DNA"/>
</dbReference>
<dbReference type="Proteomes" id="UP000479639">
    <property type="component" value="Unassembled WGS sequence"/>
</dbReference>
<sequence>MARPHGSVRIGPISLFTLIIILCLAVLAVLSVTTARAELSVTERQAATTTETYQLEVRGQEFLAAVDGSLATGDAAALEAVLADYGVETTAAAPGADGAAATAAPDAAPAGETIEDETPSGTTAPAAGVTIVDGDGSAGSITASGTFDGELISATFAMDSGRTLALALRLNDDGTYRIEQWKMTTQWIDDGTGETLWLG</sequence>
<proteinExistence type="predicted"/>
<feature type="compositionally biased region" description="Low complexity" evidence="1">
    <location>
        <begin position="94"/>
        <end position="111"/>
    </location>
</feature>
<dbReference type="RefSeq" id="WP_151429781.1">
    <property type="nucleotide sequence ID" value="NZ_JANJZI010000007.1"/>
</dbReference>
<name>A0A7C8FMF8_9ACTN</name>
<gene>
    <name evidence="2" type="ORF">F8D48_02205</name>
</gene>
<dbReference type="AlphaFoldDB" id="A0A7C8FMF8"/>
<comment type="caution">
    <text evidence="2">The sequence shown here is derived from an EMBL/GenBank/DDBJ whole genome shotgun (WGS) entry which is preliminary data.</text>
</comment>